<feature type="non-terminal residue" evidence="2">
    <location>
        <position position="1"/>
    </location>
</feature>
<dbReference type="AlphaFoldDB" id="A0A437Q6L9"/>
<dbReference type="PANTHER" id="PTHR37529:SF1">
    <property type="entry name" value="TRANSPOSASE INSG FOR INSERTION SEQUENCE ELEMENT IS4-RELATED"/>
    <property type="match status" value="1"/>
</dbReference>
<dbReference type="Pfam" id="PF01609">
    <property type="entry name" value="DDE_Tnp_1"/>
    <property type="match status" value="1"/>
</dbReference>
<feature type="non-terminal residue" evidence="2">
    <location>
        <position position="84"/>
    </location>
</feature>
<comment type="caution">
    <text evidence="2">The sequence shown here is derived from an EMBL/GenBank/DDBJ whole genome shotgun (WGS) entry which is preliminary data.</text>
</comment>
<dbReference type="GO" id="GO:0006313">
    <property type="term" value="P:DNA transposition"/>
    <property type="evidence" value="ECO:0007669"/>
    <property type="project" value="InterPro"/>
</dbReference>
<dbReference type="RefSeq" id="WP_164852462.1">
    <property type="nucleotide sequence ID" value="NZ_SACS01000086.1"/>
</dbReference>
<evidence type="ECO:0000313" key="3">
    <source>
        <dbReference type="Proteomes" id="UP000283077"/>
    </source>
</evidence>
<keyword evidence="3" id="KW-1185">Reference proteome</keyword>
<proteinExistence type="predicted"/>
<evidence type="ECO:0000313" key="2">
    <source>
        <dbReference type="EMBL" id="RVU30164.1"/>
    </source>
</evidence>
<dbReference type="GO" id="GO:0003677">
    <property type="term" value="F:DNA binding"/>
    <property type="evidence" value="ECO:0007669"/>
    <property type="project" value="InterPro"/>
</dbReference>
<dbReference type="InterPro" id="IPR002559">
    <property type="entry name" value="Transposase_11"/>
</dbReference>
<gene>
    <name evidence="2" type="ORF">EOE67_20460</name>
</gene>
<feature type="domain" description="Transposase IS4-like" evidence="1">
    <location>
        <begin position="6"/>
        <end position="83"/>
    </location>
</feature>
<dbReference type="EMBL" id="SACS01000086">
    <property type="protein sequence ID" value="RVU30164.1"/>
    <property type="molecule type" value="Genomic_DNA"/>
</dbReference>
<organism evidence="2 3">
    <name type="scientific">Rheinheimera riviphila</name>
    <dbReference type="NCBI Taxonomy" id="1834037"/>
    <lineage>
        <taxon>Bacteria</taxon>
        <taxon>Pseudomonadati</taxon>
        <taxon>Pseudomonadota</taxon>
        <taxon>Gammaproteobacteria</taxon>
        <taxon>Chromatiales</taxon>
        <taxon>Chromatiaceae</taxon>
        <taxon>Rheinheimera</taxon>
    </lineage>
</organism>
<sequence length="84" mass="9480">PITTAGESAWPMVRMVCQMELTSHLLIGAAMDKYSTNEMILAEQLIETTPDNSLTLFDRGFYSLGLLNAWQAKGQNRHWLIPLK</sequence>
<accession>A0A437Q6L9</accession>
<reference evidence="2 3" key="1">
    <citation type="submission" date="2019-01" db="EMBL/GenBank/DDBJ databases">
        <authorList>
            <person name="Chen W.-M."/>
        </authorList>
    </citation>
    <scope>NUCLEOTIDE SEQUENCE [LARGE SCALE GENOMIC DNA]</scope>
    <source>
        <strain evidence="2 3">KYPC3</strain>
    </source>
</reference>
<dbReference type="GO" id="GO:0004803">
    <property type="term" value="F:transposase activity"/>
    <property type="evidence" value="ECO:0007669"/>
    <property type="project" value="InterPro"/>
</dbReference>
<evidence type="ECO:0000259" key="1">
    <source>
        <dbReference type="Pfam" id="PF01609"/>
    </source>
</evidence>
<name>A0A437Q6L9_9GAMM</name>
<dbReference type="Proteomes" id="UP000283077">
    <property type="component" value="Unassembled WGS sequence"/>
</dbReference>
<dbReference type="PANTHER" id="PTHR37529">
    <property type="entry name" value="TRANSPOSASE INSG FOR INSERTION SEQUENCE ELEMENT IS4-RELATED"/>
    <property type="match status" value="1"/>
</dbReference>
<protein>
    <submittedName>
        <fullName evidence="2">IS4 family transposase</fullName>
    </submittedName>
</protein>